<dbReference type="SMART" id="SM00504">
    <property type="entry name" value="Ubox"/>
    <property type="match status" value="1"/>
</dbReference>
<dbReference type="PANTHER" id="PTHR21330">
    <property type="entry name" value="E3 SUMO-PROTEIN LIGASE NSE2"/>
    <property type="match status" value="1"/>
</dbReference>
<evidence type="ECO:0000256" key="8">
    <source>
        <dbReference type="ARBA" id="ARBA00022833"/>
    </source>
</evidence>
<feature type="compositionally biased region" description="Basic and acidic residues" evidence="12">
    <location>
        <begin position="281"/>
        <end position="295"/>
    </location>
</feature>
<feature type="compositionally biased region" description="Acidic residues" evidence="12">
    <location>
        <begin position="29"/>
        <end position="40"/>
    </location>
</feature>
<evidence type="ECO:0000259" key="13">
    <source>
        <dbReference type="PROSITE" id="PS51044"/>
    </source>
</evidence>
<keyword evidence="4" id="KW-0808">Transferase</keyword>
<dbReference type="Proteomes" id="UP001329825">
    <property type="component" value="Chromosome 6"/>
</dbReference>
<dbReference type="InterPro" id="IPR013083">
    <property type="entry name" value="Znf_RING/FYVE/PHD"/>
</dbReference>
<comment type="pathway">
    <text evidence="2">Protein modification; protein sumoylation.</text>
</comment>
<feature type="region of interest" description="Disordered" evidence="12">
    <location>
        <begin position="278"/>
        <end position="313"/>
    </location>
</feature>
<evidence type="ECO:0000256" key="7">
    <source>
        <dbReference type="ARBA" id="ARBA00022786"/>
    </source>
</evidence>
<keyword evidence="11" id="KW-0175">Coiled coil</keyword>
<gene>
    <name evidence="14" type="ORF">IL334_004671</name>
</gene>
<evidence type="ECO:0000256" key="4">
    <source>
        <dbReference type="ARBA" id="ARBA00022679"/>
    </source>
</evidence>
<feature type="coiled-coil region" evidence="11">
    <location>
        <begin position="67"/>
        <end position="135"/>
    </location>
</feature>
<dbReference type="PANTHER" id="PTHR21330:SF1">
    <property type="entry name" value="E3 SUMO-PROTEIN LIGASE NSE2"/>
    <property type="match status" value="1"/>
</dbReference>
<evidence type="ECO:0000256" key="9">
    <source>
        <dbReference type="ARBA" id="ARBA00023242"/>
    </source>
</evidence>
<evidence type="ECO:0000313" key="14">
    <source>
        <dbReference type="EMBL" id="WRT67699.1"/>
    </source>
</evidence>
<feature type="domain" description="SP-RING-type" evidence="13">
    <location>
        <begin position="203"/>
        <end position="299"/>
    </location>
</feature>
<dbReference type="GeneID" id="87956802"/>
<evidence type="ECO:0000256" key="5">
    <source>
        <dbReference type="ARBA" id="ARBA00022723"/>
    </source>
</evidence>
<sequence length="313" mass="35690">MPVRISSPASSLEAGPSRKSQVHRAPASSEDEEDELIEEEGWTRDTFENRTISKNTTAAIPMLRGMMDKLKDVISRIEEGLDNAKETAVALEDSKQDEPSIAEVETAFFRALDQRQLLQIRIEILEDMINQLRAGEEYSDIESAYQEVVTTRETEYMAKSQRAKYKNLKEYADFRSALWEINHTTACPPVSQWLEKDADEESDDDDFDMGGATQSYKCPITLMLFKDATTSSKCGHNYSREAIMNLIDNMRKAKRASKCPVTGCSAILDKTDLKANPSLQKRADEFDRRQKRREEEKEEADETIALEDEEDFD</sequence>
<keyword evidence="5" id="KW-0479">Metal-binding</keyword>
<evidence type="ECO:0000256" key="10">
    <source>
        <dbReference type="PROSITE-ProRule" id="PRU00452"/>
    </source>
</evidence>
<keyword evidence="9" id="KW-0539">Nucleus</keyword>
<dbReference type="Pfam" id="PF11789">
    <property type="entry name" value="zf-Nse"/>
    <property type="match status" value="1"/>
</dbReference>
<evidence type="ECO:0000313" key="15">
    <source>
        <dbReference type="Proteomes" id="UP001329825"/>
    </source>
</evidence>
<feature type="compositionally biased region" description="Acidic residues" evidence="12">
    <location>
        <begin position="296"/>
        <end position="313"/>
    </location>
</feature>
<dbReference type="RefSeq" id="XP_062792439.1">
    <property type="nucleotide sequence ID" value="XM_062936388.1"/>
</dbReference>
<dbReference type="CDD" id="cd16651">
    <property type="entry name" value="SPL-RING_NSE2"/>
    <property type="match status" value="1"/>
</dbReference>
<keyword evidence="6 10" id="KW-0863">Zinc-finger</keyword>
<evidence type="ECO:0000256" key="3">
    <source>
        <dbReference type="ARBA" id="ARBA00008212"/>
    </source>
</evidence>
<protein>
    <recommendedName>
        <fullName evidence="13">SP-RING-type domain-containing protein</fullName>
    </recommendedName>
</protein>
<organism evidence="14 15">
    <name type="scientific">Kwoniella shivajii</name>
    <dbReference type="NCBI Taxonomy" id="564305"/>
    <lineage>
        <taxon>Eukaryota</taxon>
        <taxon>Fungi</taxon>
        <taxon>Dikarya</taxon>
        <taxon>Basidiomycota</taxon>
        <taxon>Agaricomycotina</taxon>
        <taxon>Tremellomycetes</taxon>
        <taxon>Tremellales</taxon>
        <taxon>Cryptococcaceae</taxon>
        <taxon>Kwoniella</taxon>
    </lineage>
</organism>
<name>A0ABZ1D2W8_9TREE</name>
<keyword evidence="15" id="KW-1185">Reference proteome</keyword>
<dbReference type="SUPFAM" id="SSF57850">
    <property type="entry name" value="RING/U-box"/>
    <property type="match status" value="1"/>
</dbReference>
<evidence type="ECO:0000256" key="11">
    <source>
        <dbReference type="SAM" id="Coils"/>
    </source>
</evidence>
<proteinExistence type="inferred from homology"/>
<evidence type="ECO:0000256" key="12">
    <source>
        <dbReference type="SAM" id="MobiDB-lite"/>
    </source>
</evidence>
<dbReference type="Gene3D" id="3.30.40.10">
    <property type="entry name" value="Zinc/RING finger domain, C3HC4 (zinc finger)"/>
    <property type="match status" value="1"/>
</dbReference>
<evidence type="ECO:0000256" key="6">
    <source>
        <dbReference type="ARBA" id="ARBA00022771"/>
    </source>
</evidence>
<comment type="similarity">
    <text evidence="3">Belongs to the NSE2 family.</text>
</comment>
<dbReference type="InterPro" id="IPR026846">
    <property type="entry name" value="Nse2(Mms21)"/>
</dbReference>
<accession>A0ABZ1D2W8</accession>
<evidence type="ECO:0000256" key="2">
    <source>
        <dbReference type="ARBA" id="ARBA00004718"/>
    </source>
</evidence>
<dbReference type="PROSITE" id="PS51044">
    <property type="entry name" value="ZF_SP_RING"/>
    <property type="match status" value="1"/>
</dbReference>
<evidence type="ECO:0000256" key="1">
    <source>
        <dbReference type="ARBA" id="ARBA00004123"/>
    </source>
</evidence>
<feature type="region of interest" description="Disordered" evidence="12">
    <location>
        <begin position="1"/>
        <end position="42"/>
    </location>
</feature>
<dbReference type="EMBL" id="CP141886">
    <property type="protein sequence ID" value="WRT67699.1"/>
    <property type="molecule type" value="Genomic_DNA"/>
</dbReference>
<dbReference type="InterPro" id="IPR004181">
    <property type="entry name" value="Znf_MIZ"/>
</dbReference>
<comment type="subcellular location">
    <subcellularLocation>
        <location evidence="1">Nucleus</location>
    </subcellularLocation>
</comment>
<keyword evidence="8" id="KW-0862">Zinc</keyword>
<dbReference type="InterPro" id="IPR003613">
    <property type="entry name" value="Ubox_domain"/>
</dbReference>
<keyword evidence="7" id="KW-0833">Ubl conjugation pathway</keyword>
<reference evidence="14 15" key="1">
    <citation type="submission" date="2024-01" db="EMBL/GenBank/DDBJ databases">
        <title>Comparative genomics of Cryptococcus and Kwoniella reveals pathogenesis evolution and contrasting modes of karyotype evolution via chromosome fusion or intercentromeric recombination.</title>
        <authorList>
            <person name="Coelho M.A."/>
            <person name="David-Palma M."/>
            <person name="Shea T."/>
            <person name="Bowers K."/>
            <person name="McGinley-Smith S."/>
            <person name="Mohammad A.W."/>
            <person name="Gnirke A."/>
            <person name="Yurkov A.M."/>
            <person name="Nowrousian M."/>
            <person name="Sun S."/>
            <person name="Cuomo C.A."/>
            <person name="Heitman J."/>
        </authorList>
    </citation>
    <scope>NUCLEOTIDE SEQUENCE [LARGE SCALE GENOMIC DNA]</scope>
    <source>
        <strain evidence="14">CBS 11374</strain>
    </source>
</reference>